<keyword evidence="11" id="KW-0325">Glycoprotein</keyword>
<evidence type="ECO:0000313" key="16">
    <source>
        <dbReference type="Proteomes" id="UP000509510"/>
    </source>
</evidence>
<evidence type="ECO:0000256" key="5">
    <source>
        <dbReference type="ARBA" id="ARBA00022554"/>
    </source>
</evidence>
<dbReference type="RefSeq" id="XP_035342103.1">
    <property type="nucleotide sequence ID" value="XM_035486210.1"/>
</dbReference>
<organism evidence="15 16">
    <name type="scientific">Talaromyces rugulosus</name>
    <name type="common">Penicillium rugulosum</name>
    <dbReference type="NCBI Taxonomy" id="121627"/>
    <lineage>
        <taxon>Eukaryota</taxon>
        <taxon>Fungi</taxon>
        <taxon>Dikarya</taxon>
        <taxon>Ascomycota</taxon>
        <taxon>Pezizomycotina</taxon>
        <taxon>Eurotiomycetes</taxon>
        <taxon>Eurotiomycetidae</taxon>
        <taxon>Eurotiales</taxon>
        <taxon>Trichocomaceae</taxon>
        <taxon>Talaromyces</taxon>
        <taxon>Talaromyces sect. Islandici</taxon>
    </lineage>
</organism>
<comment type="similarity">
    <text evidence="2">Belongs to the endopolyphosphatase PPN1 family.</text>
</comment>
<evidence type="ECO:0000256" key="10">
    <source>
        <dbReference type="ARBA" id="ARBA00023136"/>
    </source>
</evidence>
<evidence type="ECO:0000256" key="9">
    <source>
        <dbReference type="ARBA" id="ARBA00022989"/>
    </source>
</evidence>
<dbReference type="OrthoDB" id="348678at2759"/>
<name>A0A7H8QR44_TALRU</name>
<dbReference type="PANTHER" id="PTHR10340">
    <property type="entry name" value="SPHINGOMYELIN PHOSPHODIESTERASE"/>
    <property type="match status" value="1"/>
</dbReference>
<evidence type="ECO:0000256" key="13">
    <source>
        <dbReference type="SAM" id="SignalP"/>
    </source>
</evidence>
<dbReference type="PANTHER" id="PTHR10340:SF55">
    <property type="entry name" value="ENDOPOLYPHOSPHATASE"/>
    <property type="match status" value="1"/>
</dbReference>
<keyword evidence="6" id="KW-0812">Transmembrane</keyword>
<keyword evidence="13" id="KW-0732">Signal</keyword>
<proteinExistence type="inferred from homology"/>
<keyword evidence="9" id="KW-1133">Transmembrane helix</keyword>
<dbReference type="Gene3D" id="3.60.21.10">
    <property type="match status" value="1"/>
</dbReference>
<dbReference type="AlphaFoldDB" id="A0A7H8QR44"/>
<dbReference type="InterPro" id="IPR041805">
    <property type="entry name" value="ASMase/PPN1_MPP"/>
</dbReference>
<dbReference type="Pfam" id="PF00149">
    <property type="entry name" value="Metallophos"/>
    <property type="match status" value="1"/>
</dbReference>
<keyword evidence="5 12" id="KW-0926">Vacuole</keyword>
<dbReference type="PIRSF" id="PIRSF027093">
    <property type="entry name" value="EndopolyPtase_N1"/>
    <property type="match status" value="1"/>
</dbReference>
<dbReference type="SUPFAM" id="SSF56300">
    <property type="entry name" value="Metallo-dependent phosphatases"/>
    <property type="match status" value="1"/>
</dbReference>
<reference evidence="16" key="1">
    <citation type="submission" date="2020-06" db="EMBL/GenBank/DDBJ databases">
        <title>A chromosome-scale genome assembly of Talaromyces rugulosus W13939.</title>
        <authorList>
            <person name="Wang B."/>
            <person name="Guo L."/>
            <person name="Ye K."/>
            <person name="Wang L."/>
        </authorList>
    </citation>
    <scope>NUCLEOTIDE SEQUENCE [LARGE SCALE GENOMIC DNA]</scope>
    <source>
        <strain evidence="16">W13939</strain>
    </source>
</reference>
<keyword evidence="7 12" id="KW-0378">Hydrolase</keyword>
<dbReference type="InterPro" id="IPR004843">
    <property type="entry name" value="Calcineurin-like_PHP"/>
</dbReference>
<dbReference type="Proteomes" id="UP000509510">
    <property type="component" value="Chromosome II"/>
</dbReference>
<dbReference type="GO" id="GO:0006798">
    <property type="term" value="P:polyphosphate catabolic process"/>
    <property type="evidence" value="ECO:0007669"/>
    <property type="project" value="TreeGrafter"/>
</dbReference>
<evidence type="ECO:0000256" key="11">
    <source>
        <dbReference type="ARBA" id="ARBA00023180"/>
    </source>
</evidence>
<keyword evidence="16" id="KW-1185">Reference proteome</keyword>
<protein>
    <recommendedName>
        <fullName evidence="4 12">Endopolyphosphatase</fullName>
        <ecNumber evidence="3 12">3.6.1.10</ecNumber>
    </recommendedName>
</protein>
<dbReference type="CDD" id="cd00842">
    <property type="entry name" value="MPP_ASMase"/>
    <property type="match status" value="1"/>
</dbReference>
<evidence type="ECO:0000256" key="12">
    <source>
        <dbReference type="PIRNR" id="PIRNR027093"/>
    </source>
</evidence>
<comment type="catalytic activity">
    <reaction evidence="12">
        <text>[phosphate](n+1) + n H2O = (n+1) phosphate + n H(+)</text>
        <dbReference type="Rhea" id="RHEA:22452"/>
        <dbReference type="Rhea" id="RHEA-COMP:14280"/>
        <dbReference type="ChEBI" id="CHEBI:15377"/>
        <dbReference type="ChEBI" id="CHEBI:15378"/>
        <dbReference type="ChEBI" id="CHEBI:16838"/>
        <dbReference type="ChEBI" id="CHEBI:43474"/>
        <dbReference type="EC" id="3.6.1.10"/>
    </reaction>
</comment>
<evidence type="ECO:0000313" key="15">
    <source>
        <dbReference type="EMBL" id="QKX55925.1"/>
    </source>
</evidence>
<comment type="function">
    <text evidence="12">Catalyzes the hydrolysis of inorganic polyphosphate (polyP) chains of many hundreds of phosphate residues into shorter lengths.</text>
</comment>
<evidence type="ECO:0000256" key="6">
    <source>
        <dbReference type="ARBA" id="ARBA00022692"/>
    </source>
</evidence>
<feature type="chain" id="PRO_5028919307" description="Endopolyphosphatase" evidence="13">
    <location>
        <begin position="19"/>
        <end position="623"/>
    </location>
</feature>
<dbReference type="InterPro" id="IPR029052">
    <property type="entry name" value="Metallo-depent_PP-like"/>
</dbReference>
<evidence type="ECO:0000256" key="8">
    <source>
        <dbReference type="ARBA" id="ARBA00022968"/>
    </source>
</evidence>
<keyword evidence="8" id="KW-0735">Signal-anchor</keyword>
<accession>A0A7H8QR44</accession>
<dbReference type="GO" id="GO:0008081">
    <property type="term" value="F:phosphoric diester hydrolase activity"/>
    <property type="evidence" value="ECO:0007669"/>
    <property type="project" value="TreeGrafter"/>
</dbReference>
<evidence type="ECO:0000256" key="7">
    <source>
        <dbReference type="ARBA" id="ARBA00022801"/>
    </source>
</evidence>
<dbReference type="GO" id="GO:0000298">
    <property type="term" value="F:endopolyphosphatase activity"/>
    <property type="evidence" value="ECO:0007669"/>
    <property type="project" value="UniProtKB-EC"/>
</dbReference>
<evidence type="ECO:0000256" key="2">
    <source>
        <dbReference type="ARBA" id="ARBA00010399"/>
    </source>
</evidence>
<evidence type="ECO:0000256" key="1">
    <source>
        <dbReference type="ARBA" id="ARBA00004576"/>
    </source>
</evidence>
<dbReference type="GO" id="GO:0000324">
    <property type="term" value="C:fungal-type vacuole"/>
    <property type="evidence" value="ECO:0007669"/>
    <property type="project" value="TreeGrafter"/>
</dbReference>
<evidence type="ECO:0000256" key="4">
    <source>
        <dbReference type="ARBA" id="ARBA00014458"/>
    </source>
</evidence>
<dbReference type="FunFam" id="3.60.21.10:FF:000082">
    <property type="entry name" value="Endopolyphosphatase"/>
    <property type="match status" value="1"/>
</dbReference>
<gene>
    <name evidence="15" type="ORF">TRUGW13939_03024</name>
</gene>
<feature type="signal peptide" evidence="13">
    <location>
        <begin position="1"/>
        <end position="18"/>
    </location>
</feature>
<dbReference type="GO" id="GO:0005774">
    <property type="term" value="C:vacuolar membrane"/>
    <property type="evidence" value="ECO:0007669"/>
    <property type="project" value="UniProtKB-SubCell"/>
</dbReference>
<evidence type="ECO:0000256" key="3">
    <source>
        <dbReference type="ARBA" id="ARBA00012459"/>
    </source>
</evidence>
<keyword evidence="10 12" id="KW-0472">Membrane</keyword>
<dbReference type="GO" id="GO:0004309">
    <property type="term" value="F:exopolyphosphatase activity"/>
    <property type="evidence" value="ECO:0007669"/>
    <property type="project" value="TreeGrafter"/>
</dbReference>
<dbReference type="InterPro" id="IPR012358">
    <property type="entry name" value="EndopolyPtase_N1"/>
</dbReference>
<dbReference type="GeneID" id="55990530"/>
<feature type="domain" description="Calcineurin-like phosphoesterase" evidence="14">
    <location>
        <begin position="51"/>
        <end position="319"/>
    </location>
</feature>
<evidence type="ECO:0000259" key="14">
    <source>
        <dbReference type="Pfam" id="PF00149"/>
    </source>
</evidence>
<dbReference type="EMBL" id="CP055899">
    <property type="protein sequence ID" value="QKX55925.1"/>
    <property type="molecule type" value="Genomic_DNA"/>
</dbReference>
<comment type="subcellular location">
    <subcellularLocation>
        <location evidence="1">Vacuole membrane</location>
        <topology evidence="1">Single-pass type II membrane protein</topology>
    </subcellularLocation>
</comment>
<sequence>MRSALSLLALATAVTTTASPLAGPQQHQQPLLELEPQLGAEKKPSRALTGKFLHVTDLHLDRFYKPGSSTDGDEACHHGNGNAGYLGSAGNDCDSPESLINETFDWIEKNLKDEIDFVVWTGDSARHDNDERIPRTENQVEEFNAVVAKHFERVFRSDPNQDPVAALSIPIVPNIGNNDVMPHNIFEKGPNRWTEILSNLWNHFIPEEQRHTFMQGGWFNSEVIPNKLSVFSLNTLYFFDSNNAVDGCAQKSEPGYQQMEWLRVQLQIIRERGMKAILMGHVPPARSGDKQAWDESCWQKYTLWLRQYRDVVVGSLYGHMNIDHFMLQDSEDVDIDNLLLDLPSPRFIEDSDYENFTVQSKASYLTSLRDQWGSFPSPPGSVKDEWSTTDTSVIGTAKGKKRGGKKKRKREFFKKIHGPYAERFSISMVSPSVVPNYYPTLRVMEYNITGIENTPTWVDVQNMDTNERKSNFWDEREIELQKSKLRVPAGPGKNAPPGPAYSNQPLTLLNYAQYYANITESEQSSPPSSSLSSHRIHYELEYRTQDDGVYDLPDLTVRSLFQLATQIGAGATNGANIQTDELTSDSDIDRKKKKKKKKNKAWRTFLERAFVGLLDDDKFEDIA</sequence>
<dbReference type="EC" id="3.6.1.10" evidence="3 12"/>
<dbReference type="KEGG" id="trg:TRUGW13939_03024"/>